<dbReference type="EMBL" id="DRKP01000166">
    <property type="protein sequence ID" value="HEB97413.1"/>
    <property type="molecule type" value="Genomic_DNA"/>
</dbReference>
<accession>A0A831W6M4</accession>
<gene>
    <name evidence="1" type="ORF">ENI96_13405</name>
</gene>
<reference evidence="1" key="1">
    <citation type="journal article" date="2020" name="mSystems">
        <title>Genome- and Community-Level Interaction Insights into Carbon Utilization and Element Cycling Functions of Hydrothermarchaeota in Hydrothermal Sediment.</title>
        <authorList>
            <person name="Zhou Z."/>
            <person name="Liu Y."/>
            <person name="Xu W."/>
            <person name="Pan J."/>
            <person name="Luo Z.H."/>
            <person name="Li M."/>
        </authorList>
    </citation>
    <scope>NUCLEOTIDE SEQUENCE [LARGE SCALE GENOMIC DNA]</scope>
    <source>
        <strain evidence="1">HyVt-443</strain>
    </source>
</reference>
<sequence>MVRSGDAMMPATGPRGRLPGIFGGGGRLSSTDLYFANACAPLLRRFHRRGPIRVLGPNSFCAGDIALIVRRDHPATVSRILSRPWRKLIYLVDDDIDAGVDDPGLPPAYRARLKHLQMTQYHPILHSADVVVTGSKRLADKHRPMKQVHVIDPYWAAPLPGGDHFDSLLSGGDLRLVHLGTASHRADLEAILPALERIMTRHRDVEFTTFYTFPGLERMAQRLRIRIRSHQSWRQHRKALPKERFHLALYPTLATAFNQARSINKLIEHGVVGAVGLYSAGWQHAHLVDHDGSGFLVGNEWQAWEETLHRILSRRERLRSIHRDSRELAVRLNDRDRQLQFWTGMFEL</sequence>
<organism evidence="1">
    <name type="scientific">Sedimenticola thiotaurini</name>
    <dbReference type="NCBI Taxonomy" id="1543721"/>
    <lineage>
        <taxon>Bacteria</taxon>
        <taxon>Pseudomonadati</taxon>
        <taxon>Pseudomonadota</taxon>
        <taxon>Gammaproteobacteria</taxon>
        <taxon>Chromatiales</taxon>
        <taxon>Sedimenticolaceae</taxon>
        <taxon>Sedimenticola</taxon>
    </lineage>
</organism>
<dbReference type="Gene3D" id="3.40.50.2000">
    <property type="entry name" value="Glycogen Phosphorylase B"/>
    <property type="match status" value="1"/>
</dbReference>
<comment type="caution">
    <text evidence="1">The sequence shown here is derived from an EMBL/GenBank/DDBJ whole genome shotgun (WGS) entry which is preliminary data.</text>
</comment>
<proteinExistence type="predicted"/>
<dbReference type="AlphaFoldDB" id="A0A831W6M4"/>
<dbReference type="Proteomes" id="UP000886251">
    <property type="component" value="Unassembled WGS sequence"/>
</dbReference>
<dbReference type="SUPFAM" id="SSF53756">
    <property type="entry name" value="UDP-Glycosyltransferase/glycogen phosphorylase"/>
    <property type="match status" value="1"/>
</dbReference>
<name>A0A831W6M4_9GAMM</name>
<protein>
    <recommendedName>
        <fullName evidence="2">Glycosyltransferase family 1 protein</fullName>
    </recommendedName>
</protein>
<evidence type="ECO:0008006" key="2">
    <source>
        <dbReference type="Google" id="ProtNLM"/>
    </source>
</evidence>
<evidence type="ECO:0000313" key="1">
    <source>
        <dbReference type="EMBL" id="HEB97413.1"/>
    </source>
</evidence>